<proteinExistence type="inferred from homology"/>
<dbReference type="CDD" id="cd00293">
    <property type="entry name" value="USP-like"/>
    <property type="match status" value="1"/>
</dbReference>
<dbReference type="InterPro" id="IPR006016">
    <property type="entry name" value="UspA"/>
</dbReference>
<dbReference type="Proteomes" id="UP000239187">
    <property type="component" value="Chromosome"/>
</dbReference>
<dbReference type="SUPFAM" id="SSF52402">
    <property type="entry name" value="Adenine nucleotide alpha hydrolases-like"/>
    <property type="match status" value="1"/>
</dbReference>
<evidence type="ECO:0000313" key="4">
    <source>
        <dbReference type="Proteomes" id="UP000239187"/>
    </source>
</evidence>
<accession>A0A2L0UHF6</accession>
<dbReference type="EMBL" id="CP024915">
    <property type="protein sequence ID" value="AUZ88691.1"/>
    <property type="molecule type" value="Genomic_DNA"/>
</dbReference>
<dbReference type="InterPro" id="IPR006015">
    <property type="entry name" value="Universal_stress_UspA"/>
</dbReference>
<protein>
    <submittedName>
        <fullName evidence="3">Universal stress protein UspA</fullName>
    </submittedName>
</protein>
<comment type="similarity">
    <text evidence="1">Belongs to the universal stress protein A family.</text>
</comment>
<dbReference type="Gene3D" id="3.40.50.620">
    <property type="entry name" value="HUPs"/>
    <property type="match status" value="1"/>
</dbReference>
<evidence type="ECO:0000259" key="2">
    <source>
        <dbReference type="Pfam" id="PF00582"/>
    </source>
</evidence>
<dbReference type="InterPro" id="IPR014729">
    <property type="entry name" value="Rossmann-like_a/b/a_fold"/>
</dbReference>
<evidence type="ECO:0000256" key="1">
    <source>
        <dbReference type="ARBA" id="ARBA00008791"/>
    </source>
</evidence>
<organism evidence="3 4">
    <name type="scientific">Arthrobacter agilis</name>
    <dbReference type="NCBI Taxonomy" id="37921"/>
    <lineage>
        <taxon>Bacteria</taxon>
        <taxon>Bacillati</taxon>
        <taxon>Actinomycetota</taxon>
        <taxon>Actinomycetes</taxon>
        <taxon>Micrococcales</taxon>
        <taxon>Micrococcaceae</taxon>
        <taxon>Arthrobacter</taxon>
    </lineage>
</organism>
<dbReference type="RefSeq" id="WP_208739854.1">
    <property type="nucleotide sequence ID" value="NZ_CP024915.1"/>
</dbReference>
<evidence type="ECO:0000313" key="3">
    <source>
        <dbReference type="EMBL" id="AUZ88691.1"/>
    </source>
</evidence>
<reference evidence="3 4" key="1">
    <citation type="submission" date="2017-11" db="EMBL/GenBank/DDBJ databases">
        <title>Draft genome of Arthrobacter agilis strain UMCV2, a plant growth-promoting rhizobacterium and biocontrol capacity of phytopathogenic fungi.</title>
        <authorList>
            <person name="Martinez-Camara R."/>
            <person name="Santoyo G."/>
            <person name="Moreno-Hagelsieb G."/>
            <person name="Valencia-Cantero E."/>
        </authorList>
    </citation>
    <scope>NUCLEOTIDE SEQUENCE [LARGE SCALE GENOMIC DNA]</scope>
    <source>
        <strain evidence="3 4">UMCV2</strain>
    </source>
</reference>
<feature type="non-terminal residue" evidence="3">
    <location>
        <position position="121"/>
    </location>
</feature>
<gene>
    <name evidence="3" type="ORF">CVO76_14335</name>
</gene>
<name>A0A2L0UHF6_9MICC</name>
<dbReference type="PRINTS" id="PR01438">
    <property type="entry name" value="UNVRSLSTRESS"/>
</dbReference>
<dbReference type="AlphaFoldDB" id="A0A2L0UHF6"/>
<sequence length="121" mass="12659">MDASATSCARVVVGVDGSPSSIAALQLAVSLMPLAGDTLRAITAWQHPLAFGLYAPPVEYDYEGFARQALDQALTEAFPEGTPPRVGEVDRRVVRGLAAEVLIQESMHAAMIVVGSRGHGG</sequence>
<feature type="domain" description="UspA" evidence="2">
    <location>
        <begin position="10"/>
        <end position="121"/>
    </location>
</feature>
<dbReference type="Pfam" id="PF00582">
    <property type="entry name" value="Usp"/>
    <property type="match status" value="1"/>
</dbReference>